<dbReference type="SUPFAM" id="SSF54523">
    <property type="entry name" value="Pili subunits"/>
    <property type="match status" value="1"/>
</dbReference>
<dbReference type="InterPro" id="IPR012902">
    <property type="entry name" value="N_methyl_site"/>
</dbReference>
<comment type="caution">
    <text evidence="1">The sequence shown here is derived from an EMBL/GenBank/DDBJ whole genome shotgun (WGS) entry which is preliminary data.</text>
</comment>
<evidence type="ECO:0000313" key="1">
    <source>
        <dbReference type="EMBL" id="ESE41518.1"/>
    </source>
</evidence>
<dbReference type="PANTHER" id="PTHR30093:SF7">
    <property type="entry name" value="MSHA MAJOR PILIN SUBUNIT MSHA"/>
    <property type="match status" value="1"/>
</dbReference>
<dbReference type="Gene3D" id="3.30.700.10">
    <property type="entry name" value="Glycoprotein, Type 4 Pilin"/>
    <property type="match status" value="1"/>
</dbReference>
<gene>
    <name evidence="1" type="primary">mshA</name>
    <name evidence="1" type="ORF">SHD_1908</name>
</gene>
<keyword evidence="2" id="KW-1185">Reference proteome</keyword>
<evidence type="ECO:0000313" key="2">
    <source>
        <dbReference type="Proteomes" id="UP000017548"/>
    </source>
</evidence>
<protein>
    <submittedName>
        <fullName evidence="1">Methylation site containing protein</fullName>
    </submittedName>
</protein>
<proteinExistence type="predicted"/>
<dbReference type="Proteomes" id="UP000017548">
    <property type="component" value="Unassembled WGS sequence"/>
</dbReference>
<organism evidence="1 2">
    <name type="scientific">Shewanella decolorationis S12</name>
    <dbReference type="NCBI Taxonomy" id="1353536"/>
    <lineage>
        <taxon>Bacteria</taxon>
        <taxon>Pseudomonadati</taxon>
        <taxon>Pseudomonadota</taxon>
        <taxon>Gammaproteobacteria</taxon>
        <taxon>Alteromonadales</taxon>
        <taxon>Shewanellaceae</taxon>
        <taxon>Shewanella</taxon>
    </lineage>
</organism>
<name>A0ABN0PNC0_9GAMM</name>
<dbReference type="NCBIfam" id="TIGR02532">
    <property type="entry name" value="IV_pilin_GFxxxE"/>
    <property type="match status" value="1"/>
</dbReference>
<dbReference type="PROSITE" id="PS00409">
    <property type="entry name" value="PROKAR_NTER_METHYL"/>
    <property type="match status" value="1"/>
</dbReference>
<dbReference type="Pfam" id="PF07963">
    <property type="entry name" value="N_methyl"/>
    <property type="match status" value="1"/>
</dbReference>
<dbReference type="EMBL" id="AXZL01000063">
    <property type="protein sequence ID" value="ESE41518.1"/>
    <property type="molecule type" value="Genomic_DNA"/>
</dbReference>
<dbReference type="InterPro" id="IPR045584">
    <property type="entry name" value="Pilin-like"/>
</dbReference>
<reference evidence="1 2" key="1">
    <citation type="journal article" date="2013" name="Genome Announc.">
        <title>Draft Genome Sequence of Shewanella decolorationis S12, a Dye-Degrading Bacterium Isolated from a Wastewater Treatment Plant.</title>
        <authorList>
            <person name="Xu M."/>
            <person name="Fang Y."/>
            <person name="Liu J."/>
            <person name="Chen X."/>
            <person name="Sun G."/>
            <person name="Guo J."/>
            <person name="Hua Z."/>
            <person name="Tu Q."/>
            <person name="Wu L."/>
            <person name="Zhou J."/>
            <person name="Liu X."/>
        </authorList>
    </citation>
    <scope>NUCLEOTIDE SEQUENCE [LARGE SCALE GENOMIC DNA]</scope>
    <source>
        <strain evidence="1 2">S12</strain>
    </source>
</reference>
<accession>A0ABN0PNC0</accession>
<sequence length="169" mass="17814">MMKRQQGFTLIELVVVIIILGILAVTAAPKFINLQSDARKSTVEGVKAALQGANTLIYSKAALAGKEKAAAQTVTIATGVDVTTDYGYLNSATSSAVVKTNLENALDMKFDALATDTVGTVNDFGVVYKSATSFIIVPKGKKDTDACRLEYTPATNTNLPVYKVVATAC</sequence>
<dbReference type="PANTHER" id="PTHR30093">
    <property type="entry name" value="GENERAL SECRETION PATHWAY PROTEIN G"/>
    <property type="match status" value="1"/>
</dbReference>